<keyword evidence="1" id="KW-0472">Membrane</keyword>
<accession>A0A2A2D153</accession>
<name>A0A2A2D153_9ACTN</name>
<keyword evidence="1" id="KW-1133">Transmembrane helix</keyword>
<protein>
    <submittedName>
        <fullName evidence="2">Uncharacterized protein</fullName>
    </submittedName>
</protein>
<dbReference type="Proteomes" id="UP000218944">
    <property type="component" value="Unassembled WGS sequence"/>
</dbReference>
<proteinExistence type="predicted"/>
<dbReference type="RefSeq" id="WP_095584358.1">
    <property type="nucleotide sequence ID" value="NZ_JAJQQQ010000006.1"/>
</dbReference>
<evidence type="ECO:0000256" key="1">
    <source>
        <dbReference type="SAM" id="Phobius"/>
    </source>
</evidence>
<comment type="caution">
    <text evidence="2">The sequence shown here is derived from an EMBL/GenBank/DDBJ whole genome shotgun (WGS) entry which is preliminary data.</text>
</comment>
<feature type="transmembrane region" description="Helical" evidence="1">
    <location>
        <begin position="65"/>
        <end position="90"/>
    </location>
</feature>
<reference evidence="2 3" key="1">
    <citation type="submission" date="2017-08" db="EMBL/GenBank/DDBJ databases">
        <title>Genome sequence of Streptomyces albireticuli NRRL B-1670.</title>
        <authorList>
            <person name="Graham D.E."/>
            <person name="Mahan K.M."/>
            <person name="Klingeman D.M."/>
            <person name="Hettich R.L."/>
            <person name="Parry R.J."/>
            <person name="Spain J.C."/>
        </authorList>
    </citation>
    <scope>NUCLEOTIDE SEQUENCE [LARGE SCALE GENOMIC DNA]</scope>
    <source>
        <strain evidence="2 3">NRRL B-1670</strain>
    </source>
</reference>
<sequence>MPSMIDIFFLLFGTAAVVSGVVIAFNVRGVVTRRVARVHKKLELIHQANGRLEPVFVPFTGTAGYLRFLGVVMIPFGLIMIVASVALMSLHSGTR</sequence>
<dbReference type="EMBL" id="NSJV01000593">
    <property type="protein sequence ID" value="PAU45070.1"/>
    <property type="molecule type" value="Genomic_DNA"/>
</dbReference>
<keyword evidence="1" id="KW-0812">Transmembrane</keyword>
<evidence type="ECO:0000313" key="2">
    <source>
        <dbReference type="EMBL" id="PAU45070.1"/>
    </source>
</evidence>
<dbReference type="AlphaFoldDB" id="A0A2A2D153"/>
<organism evidence="2 3">
    <name type="scientific">Streptomyces albireticuli</name>
    <dbReference type="NCBI Taxonomy" id="1940"/>
    <lineage>
        <taxon>Bacteria</taxon>
        <taxon>Bacillati</taxon>
        <taxon>Actinomycetota</taxon>
        <taxon>Actinomycetes</taxon>
        <taxon>Kitasatosporales</taxon>
        <taxon>Streptomycetaceae</taxon>
        <taxon>Streptomyces</taxon>
    </lineage>
</organism>
<evidence type="ECO:0000313" key="3">
    <source>
        <dbReference type="Proteomes" id="UP000218944"/>
    </source>
</evidence>
<keyword evidence="3" id="KW-1185">Reference proteome</keyword>
<gene>
    <name evidence="2" type="ORF">CK936_31535</name>
</gene>